<evidence type="ECO:0000256" key="3">
    <source>
        <dbReference type="ARBA" id="ARBA00022801"/>
    </source>
</evidence>
<dbReference type="PANTHER" id="PTHR20371">
    <property type="entry name" value="ENOLASE-PHOSPHATASE E1"/>
    <property type="match status" value="1"/>
</dbReference>
<gene>
    <name evidence="6" type="ORF">LWI28_027943</name>
</gene>
<dbReference type="GO" id="GO:0019509">
    <property type="term" value="P:L-methionine salvage from methylthioadenosine"/>
    <property type="evidence" value="ECO:0007669"/>
    <property type="project" value="InterPro"/>
</dbReference>
<evidence type="ECO:0000256" key="1">
    <source>
        <dbReference type="ARBA" id="ARBA00022605"/>
    </source>
</evidence>
<name>A0AAD5IWT2_ACENE</name>
<dbReference type="SUPFAM" id="SSF56784">
    <property type="entry name" value="HAD-like"/>
    <property type="match status" value="1"/>
</dbReference>
<keyword evidence="2" id="KW-0479">Metal-binding</keyword>
<dbReference type="InterPro" id="IPR023214">
    <property type="entry name" value="HAD_sf"/>
</dbReference>
<dbReference type="Proteomes" id="UP001064489">
    <property type="component" value="Chromosome 5"/>
</dbReference>
<dbReference type="InterPro" id="IPR006439">
    <property type="entry name" value="HAD-SF_hydro_IA"/>
</dbReference>
<dbReference type="Pfam" id="PF00702">
    <property type="entry name" value="Hydrolase"/>
    <property type="match status" value="1"/>
</dbReference>
<keyword evidence="5" id="KW-0486">Methionine biosynthesis</keyword>
<reference evidence="6" key="2">
    <citation type="submission" date="2023-02" db="EMBL/GenBank/DDBJ databases">
        <authorList>
            <person name="Swenson N.G."/>
            <person name="Wegrzyn J.L."/>
            <person name="Mcevoy S.L."/>
        </authorList>
    </citation>
    <scope>NUCLEOTIDE SEQUENCE</scope>
    <source>
        <strain evidence="6">91603</strain>
        <tissue evidence="6">Leaf</tissue>
    </source>
</reference>
<protein>
    <recommendedName>
        <fullName evidence="8">Enolase-phosphatase E1</fullName>
    </recommendedName>
</protein>
<dbReference type="InterPro" id="IPR036412">
    <property type="entry name" value="HAD-like_sf"/>
</dbReference>
<dbReference type="FunFam" id="1.10.720.60:FF:000001">
    <property type="entry name" value="Probable bifunctional methylthioribulose-1-phosphate dehydratase/enolase-phosphatase E1"/>
    <property type="match status" value="1"/>
</dbReference>
<dbReference type="Gene3D" id="1.10.720.60">
    <property type="match status" value="1"/>
</dbReference>
<keyword evidence="1" id="KW-0028">Amino-acid biosynthesis</keyword>
<dbReference type="InterPro" id="IPR023943">
    <property type="entry name" value="Enolase-ppase_E1"/>
</dbReference>
<dbReference type="GO" id="GO:0043874">
    <property type="term" value="F:acireductone synthase activity"/>
    <property type="evidence" value="ECO:0007669"/>
    <property type="project" value="InterPro"/>
</dbReference>
<evidence type="ECO:0000313" key="7">
    <source>
        <dbReference type="Proteomes" id="UP001064489"/>
    </source>
</evidence>
<evidence type="ECO:0000313" key="6">
    <source>
        <dbReference type="EMBL" id="KAI9178562.1"/>
    </source>
</evidence>
<dbReference type="SFLD" id="SFLDS00003">
    <property type="entry name" value="Haloacid_Dehalogenase"/>
    <property type="match status" value="1"/>
</dbReference>
<accession>A0AAD5IWT2</accession>
<sequence>MSPSGVQKERMVAEDMYVFSSDGIILSTPSFKPYPHRHPKCTDCAPIFMKLCIVLDIAGTTTSRPFVSNILFAYAHYNVGKHLAATYDTAETQDDINLLRSQVQNDLDQGVVGAVPIPLDYVGKELVIASLVANVESMIRADRKVTALKQLQPHIWRTGFQCNELVGVVFDDVPEALERWQAAGIKVYIYSSGSREAQQLLFANSNYGDLRKYFCGFFDATLGNKDETPSYIEILRTVGVDRPADMLFVTDVFQDAVAARAAGSILFLI</sequence>
<evidence type="ECO:0000256" key="4">
    <source>
        <dbReference type="ARBA" id="ARBA00022842"/>
    </source>
</evidence>
<dbReference type="AlphaFoldDB" id="A0AAD5IWT2"/>
<keyword evidence="3" id="KW-0378">Hydrolase</keyword>
<dbReference type="PANTHER" id="PTHR20371:SF1">
    <property type="entry name" value="ENOLASE-PHOSPHATASE E1"/>
    <property type="match status" value="1"/>
</dbReference>
<evidence type="ECO:0000256" key="2">
    <source>
        <dbReference type="ARBA" id="ARBA00022723"/>
    </source>
</evidence>
<reference evidence="6" key="1">
    <citation type="journal article" date="2022" name="Plant J.">
        <title>Strategies of tolerance reflected in two North American maple genomes.</title>
        <authorList>
            <person name="McEvoy S.L."/>
            <person name="Sezen U.U."/>
            <person name="Trouern-Trend A."/>
            <person name="McMahon S.M."/>
            <person name="Schaberg P.G."/>
            <person name="Yang J."/>
            <person name="Wegrzyn J.L."/>
            <person name="Swenson N.G."/>
        </authorList>
    </citation>
    <scope>NUCLEOTIDE SEQUENCE</scope>
    <source>
        <strain evidence="6">91603</strain>
    </source>
</reference>
<comment type="caution">
    <text evidence="6">The sequence shown here is derived from an EMBL/GenBank/DDBJ whole genome shotgun (WGS) entry which is preliminary data.</text>
</comment>
<dbReference type="EMBL" id="JAJSOW010000102">
    <property type="protein sequence ID" value="KAI9178562.1"/>
    <property type="molecule type" value="Genomic_DNA"/>
</dbReference>
<dbReference type="SFLD" id="SFLDG01133">
    <property type="entry name" value="C1.5.4:_Enolase-phosphatase_Li"/>
    <property type="match status" value="1"/>
</dbReference>
<dbReference type="Gene3D" id="3.40.50.1000">
    <property type="entry name" value="HAD superfamily/HAD-like"/>
    <property type="match status" value="1"/>
</dbReference>
<dbReference type="NCBIfam" id="TIGR01549">
    <property type="entry name" value="HAD-SF-IA-v1"/>
    <property type="match status" value="1"/>
</dbReference>
<keyword evidence="4" id="KW-0460">Magnesium</keyword>
<evidence type="ECO:0008006" key="8">
    <source>
        <dbReference type="Google" id="ProtNLM"/>
    </source>
</evidence>
<keyword evidence="7" id="KW-1185">Reference proteome</keyword>
<dbReference type="SFLD" id="SFLDG01129">
    <property type="entry name" value="C1.5:_HAD__Beta-PGM__Phosphata"/>
    <property type="match status" value="1"/>
</dbReference>
<organism evidence="6 7">
    <name type="scientific">Acer negundo</name>
    <name type="common">Box elder</name>
    <dbReference type="NCBI Taxonomy" id="4023"/>
    <lineage>
        <taxon>Eukaryota</taxon>
        <taxon>Viridiplantae</taxon>
        <taxon>Streptophyta</taxon>
        <taxon>Embryophyta</taxon>
        <taxon>Tracheophyta</taxon>
        <taxon>Spermatophyta</taxon>
        <taxon>Magnoliopsida</taxon>
        <taxon>eudicotyledons</taxon>
        <taxon>Gunneridae</taxon>
        <taxon>Pentapetalae</taxon>
        <taxon>rosids</taxon>
        <taxon>malvids</taxon>
        <taxon>Sapindales</taxon>
        <taxon>Sapindaceae</taxon>
        <taxon>Hippocastanoideae</taxon>
        <taxon>Acereae</taxon>
        <taxon>Acer</taxon>
    </lineage>
</organism>
<evidence type="ECO:0000256" key="5">
    <source>
        <dbReference type="ARBA" id="ARBA00023167"/>
    </source>
</evidence>
<proteinExistence type="predicted"/>
<dbReference type="NCBIfam" id="TIGR01691">
    <property type="entry name" value="enolase-ppase"/>
    <property type="match status" value="1"/>
</dbReference>
<dbReference type="GO" id="GO:0000287">
    <property type="term" value="F:magnesium ion binding"/>
    <property type="evidence" value="ECO:0007669"/>
    <property type="project" value="InterPro"/>
</dbReference>